<gene>
    <name evidence="2" type="ORF">COT42_03505</name>
</gene>
<dbReference type="GO" id="GO:0003677">
    <property type="term" value="F:DNA binding"/>
    <property type="evidence" value="ECO:0007669"/>
    <property type="project" value="UniProtKB-KW"/>
</dbReference>
<accession>A0A2H0XYX1</accession>
<keyword evidence="2" id="KW-0238">DNA-binding</keyword>
<dbReference type="EMBL" id="PEYM01000059">
    <property type="protein sequence ID" value="PIS30254.1"/>
    <property type="molecule type" value="Genomic_DNA"/>
</dbReference>
<protein>
    <submittedName>
        <fullName evidence="2">DNA-binding protein</fullName>
    </submittedName>
</protein>
<reference evidence="2 3" key="1">
    <citation type="submission" date="2017-09" db="EMBL/GenBank/DDBJ databases">
        <title>Depth-based differentiation of microbial function through sediment-hosted aquifers and enrichment of novel symbionts in the deep terrestrial subsurface.</title>
        <authorList>
            <person name="Probst A.J."/>
            <person name="Ladd B."/>
            <person name="Jarett J.K."/>
            <person name="Geller-Mcgrath D.E."/>
            <person name="Sieber C.M."/>
            <person name="Emerson J.B."/>
            <person name="Anantharaman K."/>
            <person name="Thomas B.C."/>
            <person name="Malmstrom R."/>
            <person name="Stieglmeier M."/>
            <person name="Klingl A."/>
            <person name="Woyke T."/>
            <person name="Ryan C.M."/>
            <person name="Banfield J.F."/>
        </authorList>
    </citation>
    <scope>NUCLEOTIDE SEQUENCE [LARGE SCALE GENOMIC DNA]</scope>
    <source>
        <strain evidence="2">CG08_land_8_20_14_0_20_45_16</strain>
    </source>
</reference>
<proteinExistence type="predicted"/>
<dbReference type="Pfam" id="PF10543">
    <property type="entry name" value="ORF6N"/>
    <property type="match status" value="1"/>
</dbReference>
<dbReference type="Proteomes" id="UP000231343">
    <property type="component" value="Unassembled WGS sequence"/>
</dbReference>
<sequence>MKRAKQNEPIENRIYYLRHLRVMLDQDLAALYGVTTKVFNQAVKRNKERFPSDFIFRLTRQEYRFLRSQVVTLDNSLGQGKHRKYLPFAFTEQGIAMLSGVLKSQQAVQVNIAIMRAFVRVKQIITTHKNIYKKLNELEATIKTQDHDRKVIFTAIRKMLAYEGKPKKKIGFFCD</sequence>
<evidence type="ECO:0000313" key="2">
    <source>
        <dbReference type="EMBL" id="PIS30254.1"/>
    </source>
</evidence>
<evidence type="ECO:0000313" key="3">
    <source>
        <dbReference type="Proteomes" id="UP000231343"/>
    </source>
</evidence>
<feature type="domain" description="KilA-N DNA-binding" evidence="1">
    <location>
        <begin position="12"/>
        <end position="101"/>
    </location>
</feature>
<evidence type="ECO:0000259" key="1">
    <source>
        <dbReference type="Pfam" id="PF10543"/>
    </source>
</evidence>
<organism evidence="2 3">
    <name type="scientific">Candidatus Saganbacteria bacterium CG08_land_8_20_14_0_20_45_16</name>
    <dbReference type="NCBI Taxonomy" id="2014293"/>
    <lineage>
        <taxon>Bacteria</taxon>
        <taxon>Bacillati</taxon>
        <taxon>Saganbacteria</taxon>
    </lineage>
</organism>
<comment type="caution">
    <text evidence="2">The sequence shown here is derived from an EMBL/GenBank/DDBJ whole genome shotgun (WGS) entry which is preliminary data.</text>
</comment>
<name>A0A2H0XYX1_UNCSA</name>
<dbReference type="AlphaFoldDB" id="A0A2H0XYX1"/>
<dbReference type="InterPro" id="IPR018873">
    <property type="entry name" value="KilA-N_DNA-bd_domain"/>
</dbReference>